<dbReference type="Proteomes" id="UP001307705">
    <property type="component" value="Unassembled WGS sequence"/>
</dbReference>
<dbReference type="EMBL" id="BTPE01000025">
    <property type="protein sequence ID" value="GMQ35730.1"/>
    <property type="molecule type" value="Genomic_DNA"/>
</dbReference>
<feature type="domain" description="Glycosyltransferase 2-like" evidence="2">
    <location>
        <begin position="8"/>
        <end position="104"/>
    </location>
</feature>
<evidence type="ECO:0000313" key="4">
    <source>
        <dbReference type="Proteomes" id="UP001307705"/>
    </source>
</evidence>
<keyword evidence="1" id="KW-1133">Transmembrane helix</keyword>
<dbReference type="RefSeq" id="WP_338230687.1">
    <property type="nucleotide sequence ID" value="NZ_BTPE01000025.1"/>
</dbReference>
<feature type="transmembrane region" description="Helical" evidence="1">
    <location>
        <begin position="225"/>
        <end position="247"/>
    </location>
</feature>
<dbReference type="PANTHER" id="PTHR43685">
    <property type="entry name" value="GLYCOSYLTRANSFERASE"/>
    <property type="match status" value="1"/>
</dbReference>
<organism evidence="3 4">
    <name type="scientific">Algoriphagus taiwanensis</name>
    <dbReference type="NCBI Taxonomy" id="1445656"/>
    <lineage>
        <taxon>Bacteria</taxon>
        <taxon>Pseudomonadati</taxon>
        <taxon>Bacteroidota</taxon>
        <taxon>Cytophagia</taxon>
        <taxon>Cytophagales</taxon>
        <taxon>Cyclobacteriaceae</taxon>
        <taxon>Algoriphagus</taxon>
    </lineage>
</organism>
<name>A0ABQ6Q7S9_9BACT</name>
<dbReference type="InterPro" id="IPR029044">
    <property type="entry name" value="Nucleotide-diphossugar_trans"/>
</dbReference>
<gene>
    <name evidence="3" type="ORF">Ataiwa_40030</name>
</gene>
<dbReference type="SUPFAM" id="SSF53448">
    <property type="entry name" value="Nucleotide-diphospho-sugar transferases"/>
    <property type="match status" value="1"/>
</dbReference>
<dbReference type="Pfam" id="PF00535">
    <property type="entry name" value="Glycos_transf_2"/>
    <property type="match status" value="1"/>
</dbReference>
<dbReference type="InterPro" id="IPR001173">
    <property type="entry name" value="Glyco_trans_2-like"/>
</dbReference>
<evidence type="ECO:0000313" key="3">
    <source>
        <dbReference type="EMBL" id="GMQ35730.1"/>
    </source>
</evidence>
<evidence type="ECO:0000259" key="2">
    <source>
        <dbReference type="Pfam" id="PF00535"/>
    </source>
</evidence>
<accession>A0ABQ6Q7S9</accession>
<sequence>MPKPISLSIIIPNFNSGVLLEKTLKSVFSNPIFLSFEVWVIDNCSSDHPEKIIDQFQYDNLYFSSQSDSGVYDAMNKGILQANGKWMIFLGAGDELLAENLAQLPFDDPDLKMIYGDVYLMHREDTFGGEFSLLTLMKYNISHQAIFYHCSVFEEIGLYDLRFKIAADYVFNLNLFFKYLDSVNYFPVTVSRYLGDGMSDRMRDEYFRNNKVFIVNKIFLTHFKLTYLSSVIYFNWFYLNLLVRYLLKK</sequence>
<protein>
    <submittedName>
        <fullName evidence="3">PGL/p-HBAD biosynthesis glycosyltransferase</fullName>
    </submittedName>
</protein>
<comment type="caution">
    <text evidence="3">The sequence shown here is derived from an EMBL/GenBank/DDBJ whole genome shotgun (WGS) entry which is preliminary data.</text>
</comment>
<proteinExistence type="predicted"/>
<reference evidence="3 4" key="1">
    <citation type="submission" date="2023-08" db="EMBL/GenBank/DDBJ databases">
        <title>Draft genome sequence of Algoriphagus taiwanensis.</title>
        <authorList>
            <person name="Takatani N."/>
            <person name="Hosokawa M."/>
            <person name="Sawabe T."/>
        </authorList>
    </citation>
    <scope>NUCLEOTIDE SEQUENCE [LARGE SCALE GENOMIC DNA]</scope>
    <source>
        <strain evidence="3 4">JCM 19755</strain>
    </source>
</reference>
<keyword evidence="1" id="KW-0812">Transmembrane</keyword>
<dbReference type="Gene3D" id="3.90.550.10">
    <property type="entry name" value="Spore Coat Polysaccharide Biosynthesis Protein SpsA, Chain A"/>
    <property type="match status" value="1"/>
</dbReference>
<dbReference type="PANTHER" id="PTHR43685:SF2">
    <property type="entry name" value="GLYCOSYLTRANSFERASE 2-LIKE DOMAIN-CONTAINING PROTEIN"/>
    <property type="match status" value="1"/>
</dbReference>
<keyword evidence="1" id="KW-0472">Membrane</keyword>
<dbReference type="InterPro" id="IPR050834">
    <property type="entry name" value="Glycosyltransf_2"/>
</dbReference>
<keyword evidence="4" id="KW-1185">Reference proteome</keyword>
<evidence type="ECO:0000256" key="1">
    <source>
        <dbReference type="SAM" id="Phobius"/>
    </source>
</evidence>